<dbReference type="InterPro" id="IPR058488">
    <property type="entry name" value="DUF8175"/>
</dbReference>
<gene>
    <name evidence="4" type="ORF">FHR34_008153</name>
</gene>
<dbReference type="Proteomes" id="UP000540506">
    <property type="component" value="Unassembled WGS sequence"/>
</dbReference>
<feature type="transmembrane region" description="Helical" evidence="2">
    <location>
        <begin position="25"/>
        <end position="44"/>
    </location>
</feature>
<keyword evidence="2" id="KW-0812">Transmembrane</keyword>
<evidence type="ECO:0000256" key="1">
    <source>
        <dbReference type="SAM" id="MobiDB-lite"/>
    </source>
</evidence>
<reference evidence="4 5" key="1">
    <citation type="submission" date="2020-08" db="EMBL/GenBank/DDBJ databases">
        <title>Sequencing the genomes of 1000 actinobacteria strains.</title>
        <authorList>
            <person name="Klenk H.-P."/>
        </authorList>
    </citation>
    <scope>NUCLEOTIDE SEQUENCE [LARGE SCALE GENOMIC DNA]</scope>
    <source>
        <strain evidence="4 5">DSM 41654</strain>
    </source>
</reference>
<sequence>MTDHQAPPAEPKDRTGGWWGSPGTAFAAVGVLSVVALAGVWVGFSGGSSKHSPAALPAPNATPTAAAPSSGALPSTASSSDCPQLADTSQAQPDQRSFAGDVTWAAFGSYQLPVSKQSGPAVVSGDVARCYAHTPRGAVIALMNSSVRSANATDWRSVVEQEVLPGPERDTYSGFVAASRGNGATPPQASLAQYAGFNVVSYTSDTAVVDVVLSFPASGYKSILLTAVWSNGDWRQKMTTDGQQSSSYRALNTLAGYIPFSPTGS</sequence>
<feature type="domain" description="DUF8175" evidence="3">
    <location>
        <begin position="65"/>
        <end position="259"/>
    </location>
</feature>
<proteinExistence type="predicted"/>
<dbReference type="EMBL" id="JACHJV010000004">
    <property type="protein sequence ID" value="MBB4929054.1"/>
    <property type="molecule type" value="Genomic_DNA"/>
</dbReference>
<dbReference type="AlphaFoldDB" id="A0A7W7W0U0"/>
<comment type="caution">
    <text evidence="4">The sequence shown here is derived from an EMBL/GenBank/DDBJ whole genome shotgun (WGS) entry which is preliminary data.</text>
</comment>
<protein>
    <recommendedName>
        <fullName evidence="3">DUF8175 domain-containing protein</fullName>
    </recommendedName>
</protein>
<accession>A0A7W7W0U0</accession>
<feature type="compositionally biased region" description="Polar residues" evidence="1">
    <location>
        <begin position="86"/>
        <end position="95"/>
    </location>
</feature>
<feature type="region of interest" description="Disordered" evidence="1">
    <location>
        <begin position="51"/>
        <end position="96"/>
    </location>
</feature>
<keyword evidence="2" id="KW-0472">Membrane</keyword>
<dbReference type="RefSeq" id="WP_184947006.1">
    <property type="nucleotide sequence ID" value="NZ_JACHJV010000004.1"/>
</dbReference>
<evidence type="ECO:0000259" key="3">
    <source>
        <dbReference type="Pfam" id="PF26526"/>
    </source>
</evidence>
<keyword evidence="5" id="KW-1185">Reference proteome</keyword>
<feature type="compositionally biased region" description="Low complexity" evidence="1">
    <location>
        <begin position="52"/>
        <end position="80"/>
    </location>
</feature>
<evidence type="ECO:0000313" key="5">
    <source>
        <dbReference type="Proteomes" id="UP000540506"/>
    </source>
</evidence>
<name>A0A7W7W0U0_KITKI</name>
<evidence type="ECO:0000313" key="4">
    <source>
        <dbReference type="EMBL" id="MBB4929054.1"/>
    </source>
</evidence>
<dbReference type="Pfam" id="PF26526">
    <property type="entry name" value="DUF8175"/>
    <property type="match status" value="1"/>
</dbReference>
<evidence type="ECO:0000256" key="2">
    <source>
        <dbReference type="SAM" id="Phobius"/>
    </source>
</evidence>
<keyword evidence="2" id="KW-1133">Transmembrane helix</keyword>
<organism evidence="4 5">
    <name type="scientific">Kitasatospora kifunensis</name>
    <name type="common">Streptomyces kifunensis</name>
    <dbReference type="NCBI Taxonomy" id="58351"/>
    <lineage>
        <taxon>Bacteria</taxon>
        <taxon>Bacillati</taxon>
        <taxon>Actinomycetota</taxon>
        <taxon>Actinomycetes</taxon>
        <taxon>Kitasatosporales</taxon>
        <taxon>Streptomycetaceae</taxon>
        <taxon>Kitasatospora</taxon>
    </lineage>
</organism>